<evidence type="ECO:0000256" key="6">
    <source>
        <dbReference type="ARBA" id="ARBA00023098"/>
    </source>
</evidence>
<feature type="domain" description="PLD phosphodiesterase" evidence="8">
    <location>
        <begin position="120"/>
        <end position="151"/>
    </location>
</feature>
<dbReference type="EC" id="3.1.4.4" evidence="3"/>
<name>A0ABM7D8C1_9BURK</name>
<organism evidence="9 10">
    <name type="scientific">Cupriavidus malaysiensis</name>
    <dbReference type="NCBI Taxonomy" id="367825"/>
    <lineage>
        <taxon>Bacteria</taxon>
        <taxon>Pseudomonadati</taxon>
        <taxon>Pseudomonadota</taxon>
        <taxon>Betaproteobacteria</taxon>
        <taxon>Burkholderiales</taxon>
        <taxon>Burkholderiaceae</taxon>
        <taxon>Cupriavidus</taxon>
    </lineage>
</organism>
<evidence type="ECO:0000313" key="10">
    <source>
        <dbReference type="Proteomes" id="UP000177515"/>
    </source>
</evidence>
<dbReference type="PANTHER" id="PTHR43856:SF1">
    <property type="entry name" value="MITOCHONDRIAL CARDIOLIPIN HYDROLASE"/>
    <property type="match status" value="1"/>
</dbReference>
<evidence type="ECO:0000256" key="7">
    <source>
        <dbReference type="SAM" id="SignalP"/>
    </source>
</evidence>
<dbReference type="Proteomes" id="UP000177515">
    <property type="component" value="Chromosome 1"/>
</dbReference>
<evidence type="ECO:0000256" key="1">
    <source>
        <dbReference type="ARBA" id="ARBA00000798"/>
    </source>
</evidence>
<comment type="similarity">
    <text evidence="2">Belongs to the phospholipase D family.</text>
</comment>
<sequence>MRAAGLPALLGAGWLLLAAAALPAVAAPPELPARGTVQAAFTPGDDVEGLIAAAIGEARRQVLVQAYLLSNRAIVRALVAAHGRGVDVRVLADREQMMRQGGSRVPELARAGIPVRLEVRFANAHNKVVVIDADGDEPVLVTGSFNFTQGAQRKNAENVLVLRGHAELARLYARNWQRHADEALPYGASVDGGAR</sequence>
<comment type="catalytic activity">
    <reaction evidence="1">
        <text>a 1,2-diacyl-sn-glycero-3-phosphocholine + H2O = a 1,2-diacyl-sn-glycero-3-phosphate + choline + H(+)</text>
        <dbReference type="Rhea" id="RHEA:14445"/>
        <dbReference type="ChEBI" id="CHEBI:15354"/>
        <dbReference type="ChEBI" id="CHEBI:15377"/>
        <dbReference type="ChEBI" id="CHEBI:15378"/>
        <dbReference type="ChEBI" id="CHEBI:57643"/>
        <dbReference type="ChEBI" id="CHEBI:58608"/>
        <dbReference type="EC" id="3.1.4.4"/>
    </reaction>
</comment>
<evidence type="ECO:0000256" key="2">
    <source>
        <dbReference type="ARBA" id="ARBA00008664"/>
    </source>
</evidence>
<evidence type="ECO:0000256" key="5">
    <source>
        <dbReference type="ARBA" id="ARBA00022963"/>
    </source>
</evidence>
<reference evidence="9 10" key="1">
    <citation type="submission" date="2016-10" db="EMBL/GenBank/DDBJ databases">
        <title>Complete genome sequences of three Cupriavidus strains isolated from various Malaysian environments.</title>
        <authorList>
            <person name="Abdullah A.A.-A."/>
            <person name="Shafie N.A.H."/>
            <person name="Lau N.S."/>
        </authorList>
    </citation>
    <scope>NUCLEOTIDE SEQUENCE [LARGE SCALE GENOMIC DNA]</scope>
    <source>
        <strain evidence="9 10">USMAA1020</strain>
    </source>
</reference>
<proteinExistence type="inferred from homology"/>
<protein>
    <recommendedName>
        <fullName evidence="3">phospholipase D</fullName>
        <ecNumber evidence="3">3.1.4.4</ecNumber>
    </recommendedName>
</protein>
<feature type="signal peptide" evidence="7">
    <location>
        <begin position="1"/>
        <end position="26"/>
    </location>
</feature>
<dbReference type="GO" id="GO:0004519">
    <property type="term" value="F:endonuclease activity"/>
    <property type="evidence" value="ECO:0007669"/>
    <property type="project" value="UniProtKB-KW"/>
</dbReference>
<dbReference type="Pfam" id="PF13091">
    <property type="entry name" value="PLDc_2"/>
    <property type="match status" value="1"/>
</dbReference>
<keyword evidence="10" id="KW-1185">Reference proteome</keyword>
<keyword evidence="7" id="KW-0732">Signal</keyword>
<dbReference type="PROSITE" id="PS50035">
    <property type="entry name" value="PLD"/>
    <property type="match status" value="1"/>
</dbReference>
<accession>A0ABM7D8C1</accession>
<dbReference type="Gene3D" id="3.30.870.10">
    <property type="entry name" value="Endonuclease Chain A"/>
    <property type="match status" value="1"/>
</dbReference>
<dbReference type="InterPro" id="IPR051406">
    <property type="entry name" value="PLD_domain"/>
</dbReference>
<feature type="chain" id="PRO_5047514143" description="phospholipase D" evidence="7">
    <location>
        <begin position="27"/>
        <end position="195"/>
    </location>
</feature>
<keyword evidence="9" id="KW-0255">Endonuclease</keyword>
<keyword evidence="5" id="KW-0442">Lipid degradation</keyword>
<keyword evidence="4" id="KW-0378">Hydrolase</keyword>
<dbReference type="RefSeq" id="WP_071016563.1">
    <property type="nucleotide sequence ID" value="NZ_CP017754.1"/>
</dbReference>
<keyword evidence="9" id="KW-0540">Nuclease</keyword>
<dbReference type="InterPro" id="IPR001736">
    <property type="entry name" value="PLipase_D/transphosphatidylase"/>
</dbReference>
<dbReference type="EMBL" id="CP017754">
    <property type="protein sequence ID" value="AOZ08222.1"/>
    <property type="molecule type" value="Genomic_DNA"/>
</dbReference>
<dbReference type="PANTHER" id="PTHR43856">
    <property type="entry name" value="CARDIOLIPIN HYDROLASE"/>
    <property type="match status" value="1"/>
</dbReference>
<keyword evidence="6" id="KW-0443">Lipid metabolism</keyword>
<dbReference type="CDD" id="cd09170">
    <property type="entry name" value="PLDc_Nuc"/>
    <property type="match status" value="1"/>
</dbReference>
<dbReference type="InterPro" id="IPR025202">
    <property type="entry name" value="PLD-like_dom"/>
</dbReference>
<evidence type="ECO:0000256" key="3">
    <source>
        <dbReference type="ARBA" id="ARBA00012027"/>
    </source>
</evidence>
<evidence type="ECO:0000256" key="4">
    <source>
        <dbReference type="ARBA" id="ARBA00022801"/>
    </source>
</evidence>
<gene>
    <name evidence="9" type="ORF">BKK80_17620</name>
</gene>
<evidence type="ECO:0000259" key="8">
    <source>
        <dbReference type="PROSITE" id="PS50035"/>
    </source>
</evidence>
<evidence type="ECO:0000313" key="9">
    <source>
        <dbReference type="EMBL" id="AOZ08222.1"/>
    </source>
</evidence>
<dbReference type="SUPFAM" id="SSF56024">
    <property type="entry name" value="Phospholipase D/nuclease"/>
    <property type="match status" value="1"/>
</dbReference>